<evidence type="ECO:0000256" key="2">
    <source>
        <dbReference type="PROSITE-ProRule" id="PRU00497"/>
    </source>
</evidence>
<organism evidence="4 5">
    <name type="scientific">Cherax quadricarinatus</name>
    <name type="common">Australian red claw crayfish</name>
    <dbReference type="NCBI Taxonomy" id="27406"/>
    <lineage>
        <taxon>Eukaryota</taxon>
        <taxon>Metazoa</taxon>
        <taxon>Ecdysozoa</taxon>
        <taxon>Arthropoda</taxon>
        <taxon>Crustacea</taxon>
        <taxon>Multicrustacea</taxon>
        <taxon>Malacostraca</taxon>
        <taxon>Eumalacostraca</taxon>
        <taxon>Eucarida</taxon>
        <taxon>Decapoda</taxon>
        <taxon>Pleocyemata</taxon>
        <taxon>Astacidea</taxon>
        <taxon>Parastacoidea</taxon>
        <taxon>Parastacidae</taxon>
        <taxon>Cherax</taxon>
    </lineage>
</organism>
<keyword evidence="3" id="KW-0732">Signal</keyword>
<feature type="non-terminal residue" evidence="4">
    <location>
        <position position="1"/>
    </location>
</feature>
<dbReference type="PANTHER" id="PTHR10380">
    <property type="entry name" value="CUTICLE PROTEIN"/>
    <property type="match status" value="1"/>
</dbReference>
<dbReference type="Pfam" id="PF00379">
    <property type="entry name" value="Chitin_bind_4"/>
    <property type="match status" value="1"/>
</dbReference>
<feature type="chain" id="PRO_5043844548" description="Cuticle protein 6" evidence="3">
    <location>
        <begin position="27"/>
        <end position="242"/>
    </location>
</feature>
<keyword evidence="5" id="KW-1185">Reference proteome</keyword>
<proteinExistence type="predicted"/>
<comment type="caution">
    <text evidence="4">The sequence shown here is derived from an EMBL/GenBank/DDBJ whole genome shotgun (WGS) entry which is preliminary data.</text>
</comment>
<dbReference type="PROSITE" id="PS51155">
    <property type="entry name" value="CHIT_BIND_RR_2"/>
    <property type="match status" value="1"/>
</dbReference>
<dbReference type="EMBL" id="JARKIK010000009">
    <property type="protein sequence ID" value="KAK8749476.1"/>
    <property type="molecule type" value="Genomic_DNA"/>
</dbReference>
<dbReference type="InterPro" id="IPR031311">
    <property type="entry name" value="CHIT_BIND_RR_consensus"/>
</dbReference>
<keyword evidence="1 2" id="KW-0193">Cuticle</keyword>
<dbReference type="PROSITE" id="PS00233">
    <property type="entry name" value="CHIT_BIND_RR_1"/>
    <property type="match status" value="1"/>
</dbReference>
<feature type="signal peptide" evidence="3">
    <location>
        <begin position="1"/>
        <end position="26"/>
    </location>
</feature>
<dbReference type="AlphaFoldDB" id="A0AAW0YC96"/>
<accession>A0AAW0YC96</accession>
<evidence type="ECO:0008006" key="6">
    <source>
        <dbReference type="Google" id="ProtNLM"/>
    </source>
</evidence>
<evidence type="ECO:0000313" key="5">
    <source>
        <dbReference type="Proteomes" id="UP001445076"/>
    </source>
</evidence>
<evidence type="ECO:0000313" key="4">
    <source>
        <dbReference type="EMBL" id="KAK8749476.1"/>
    </source>
</evidence>
<reference evidence="4 5" key="1">
    <citation type="journal article" date="2024" name="BMC Genomics">
        <title>Genome assembly of redclaw crayfish (Cherax quadricarinatus) provides insights into its immune adaptation and hypoxia tolerance.</title>
        <authorList>
            <person name="Liu Z."/>
            <person name="Zheng J."/>
            <person name="Li H."/>
            <person name="Fang K."/>
            <person name="Wang S."/>
            <person name="He J."/>
            <person name="Zhou D."/>
            <person name="Weng S."/>
            <person name="Chi M."/>
            <person name="Gu Z."/>
            <person name="He J."/>
            <person name="Li F."/>
            <person name="Wang M."/>
        </authorList>
    </citation>
    <scope>NUCLEOTIDE SEQUENCE [LARGE SCALE GENOMIC DNA]</scope>
    <source>
        <strain evidence="4">ZL_2023a</strain>
    </source>
</reference>
<name>A0AAW0YC96_CHEQU</name>
<dbReference type="GO" id="GO:0008010">
    <property type="term" value="F:structural constituent of chitin-based larval cuticle"/>
    <property type="evidence" value="ECO:0007669"/>
    <property type="project" value="TreeGrafter"/>
</dbReference>
<dbReference type="GO" id="GO:0062129">
    <property type="term" value="C:chitin-based extracellular matrix"/>
    <property type="evidence" value="ECO:0007669"/>
    <property type="project" value="TreeGrafter"/>
</dbReference>
<dbReference type="Proteomes" id="UP001445076">
    <property type="component" value="Unassembled WGS sequence"/>
</dbReference>
<evidence type="ECO:0000256" key="1">
    <source>
        <dbReference type="ARBA" id="ARBA00022460"/>
    </source>
</evidence>
<gene>
    <name evidence="4" type="ORF">OTU49_015381</name>
</gene>
<dbReference type="InterPro" id="IPR050468">
    <property type="entry name" value="Cuticle_Struct_Prot"/>
</dbReference>
<evidence type="ECO:0000256" key="3">
    <source>
        <dbReference type="SAM" id="SignalP"/>
    </source>
</evidence>
<protein>
    <recommendedName>
        <fullName evidence="6">Cuticle protein 6</fullName>
    </recommendedName>
</protein>
<dbReference type="InterPro" id="IPR000618">
    <property type="entry name" value="Insect_cuticle"/>
</dbReference>
<sequence length="242" mass="25966">QGCGMGRTWAAAVLTWAAVGGLWVAGEDDLRPEDDLPAEHRAGGHHTDLLSDLPFASSDTFVWNAGNGSYRFGMQGDNQWRVESRDSDGTVKGRYFYRTPEGQVVDITYDAGQQGYRARGDAIPGGAAPLHHQETPPMVIQQGIETPGEVVPTDKELIAGEVVDPYGALLYYGMEETLPSGDGVITYSDPENLAIVTEVKSRPRQEAPVAVFPVVALPGFTDHLAGPPLVNDFPVLPVAIPV</sequence>